<name>A0ABT7VQZ9_9GAMM</name>
<feature type="non-terminal residue" evidence="1">
    <location>
        <position position="280"/>
    </location>
</feature>
<dbReference type="EMBL" id="JAUCGM010000055">
    <property type="protein sequence ID" value="MDM8562091.1"/>
    <property type="molecule type" value="Genomic_DNA"/>
</dbReference>
<sequence length="280" mass="31380">MSILCPHTHQPDHALNDFDPAAAIQECPECHGLIQNCPHCEHVNRLTARYCVECGAQLTVPTLIPNQLLRPGEIRKVAQTPTHHELDSCLQLPEGHNPFMWFSVQEGLLVLSKNKTSRTLPLALHFLTGYRFEIQTGILLTNQFPSYTLWVQQPLISQQGLFIATENELQYFPTHGYEKIFAPQRWQPAQGAKIRAIALGENGEPLILVSDNNNRLQLLLGDAQSGQWGNQQIDLEKSADEGGYAIAVGKAIPEFCAVFDGKELQLIDIKIKFIKQTLEL</sequence>
<dbReference type="Proteomes" id="UP001171945">
    <property type="component" value="Unassembled WGS sequence"/>
</dbReference>
<comment type="caution">
    <text evidence="1">The sequence shown here is derived from an EMBL/GenBank/DDBJ whole genome shotgun (WGS) entry which is preliminary data.</text>
</comment>
<keyword evidence="2" id="KW-1185">Reference proteome</keyword>
<gene>
    <name evidence="1" type="ORF">QUF54_01935</name>
</gene>
<proteinExistence type="predicted"/>
<evidence type="ECO:0000313" key="1">
    <source>
        <dbReference type="EMBL" id="MDM8562091.1"/>
    </source>
</evidence>
<protein>
    <submittedName>
        <fullName evidence="1">Zinc ribbon domain-containing protein</fullName>
    </submittedName>
</protein>
<accession>A0ABT7VQZ9</accession>
<organism evidence="1 2">
    <name type="scientific">Candidatus Marithioploca araucensis</name>
    <dbReference type="NCBI Taxonomy" id="70273"/>
    <lineage>
        <taxon>Bacteria</taxon>
        <taxon>Pseudomonadati</taxon>
        <taxon>Pseudomonadota</taxon>
        <taxon>Gammaproteobacteria</taxon>
        <taxon>Thiotrichales</taxon>
        <taxon>Thiotrichaceae</taxon>
        <taxon>Candidatus Marithioploca</taxon>
    </lineage>
</organism>
<reference evidence="1" key="1">
    <citation type="submission" date="2023-06" db="EMBL/GenBank/DDBJ databases">
        <title>Uncultivated large filamentous bacteria from sulfidic sediments reveal new species and different genomic features in energy metabolism and defense.</title>
        <authorList>
            <person name="Fonseca A."/>
        </authorList>
    </citation>
    <scope>NUCLEOTIDE SEQUENCE</scope>
    <source>
        <strain evidence="1">HSG4</strain>
    </source>
</reference>
<evidence type="ECO:0000313" key="2">
    <source>
        <dbReference type="Proteomes" id="UP001171945"/>
    </source>
</evidence>